<name>A0A6J4PBS4_9ACTN</name>
<dbReference type="AlphaFoldDB" id="A0A6J4PBS4"/>
<organism evidence="1">
    <name type="scientific">uncultured Nocardioides sp</name>
    <dbReference type="NCBI Taxonomy" id="198441"/>
    <lineage>
        <taxon>Bacteria</taxon>
        <taxon>Bacillati</taxon>
        <taxon>Actinomycetota</taxon>
        <taxon>Actinomycetes</taxon>
        <taxon>Propionibacteriales</taxon>
        <taxon>Nocardioidaceae</taxon>
        <taxon>Nocardioides</taxon>
        <taxon>environmental samples</taxon>
    </lineage>
</organism>
<sequence length="197" mass="22381">MVELGYELELPDRPDLQGVPRQNSIRLPVAAQWRAASNLEHPADYAPRVARRLMSSIHHHVSAHQSPATDRSYRLVAGEHWAVLIEHLGHEGNVRELPSGRIEVTQIRGGGEGEILTVLVTPDQWELVMHRHIGPVPSDYFADLLGPRKDDELFLVLWQGDLERSVREALPPVRPWRPVQPLPGGYWTAHRPPPHRR</sequence>
<dbReference type="EMBL" id="CADCUN010000263">
    <property type="protein sequence ID" value="CAA9406531.1"/>
    <property type="molecule type" value="Genomic_DNA"/>
</dbReference>
<accession>A0A6J4PBS4</accession>
<gene>
    <name evidence="1" type="ORF">AVDCRST_MAG60-2398</name>
</gene>
<reference evidence="1" key="1">
    <citation type="submission" date="2020-02" db="EMBL/GenBank/DDBJ databases">
        <authorList>
            <person name="Meier V. D."/>
        </authorList>
    </citation>
    <scope>NUCLEOTIDE SEQUENCE</scope>
    <source>
        <strain evidence="1">AVDCRST_MAG60</strain>
    </source>
</reference>
<protein>
    <submittedName>
        <fullName evidence="1">Uncharacterized protein</fullName>
    </submittedName>
</protein>
<proteinExistence type="predicted"/>
<evidence type="ECO:0000313" key="1">
    <source>
        <dbReference type="EMBL" id="CAA9406531.1"/>
    </source>
</evidence>